<dbReference type="InterPro" id="IPR036097">
    <property type="entry name" value="HisK_dim/P_sf"/>
</dbReference>
<dbReference type="Proteomes" id="UP000315751">
    <property type="component" value="Unassembled WGS sequence"/>
</dbReference>
<feature type="domain" description="Response regulatory" evidence="14">
    <location>
        <begin position="707"/>
        <end position="825"/>
    </location>
</feature>
<dbReference type="SUPFAM" id="SSF47384">
    <property type="entry name" value="Homodimeric domain of signal transducing histidine kinase"/>
    <property type="match status" value="1"/>
</dbReference>
<dbReference type="SUPFAM" id="SSF55874">
    <property type="entry name" value="ATPase domain of HSP90 chaperone/DNA topoisomerase II/histidine kinase"/>
    <property type="match status" value="1"/>
</dbReference>
<dbReference type="CDD" id="cd00082">
    <property type="entry name" value="HisKA"/>
    <property type="match status" value="1"/>
</dbReference>
<protein>
    <recommendedName>
        <fullName evidence="10">Sensory/regulatory protein RpfC</fullName>
        <ecNumber evidence="2">2.7.13.3</ecNumber>
    </recommendedName>
</protein>
<dbReference type="PROSITE" id="PS50110">
    <property type="entry name" value="RESPONSE_REGULATORY"/>
    <property type="match status" value="1"/>
</dbReference>
<dbReference type="InterPro" id="IPR003661">
    <property type="entry name" value="HisK_dim/P_dom"/>
</dbReference>
<keyword evidence="7" id="KW-0067">ATP-binding</keyword>
<dbReference type="AlphaFoldDB" id="A0A560HDA9"/>
<evidence type="ECO:0000256" key="7">
    <source>
        <dbReference type="ARBA" id="ARBA00022840"/>
    </source>
</evidence>
<dbReference type="InterPro" id="IPR004358">
    <property type="entry name" value="Sig_transdc_His_kin-like_C"/>
</dbReference>
<dbReference type="PANTHER" id="PTHR45339:SF3">
    <property type="entry name" value="HISTIDINE KINASE"/>
    <property type="match status" value="1"/>
</dbReference>
<dbReference type="InterPro" id="IPR036890">
    <property type="entry name" value="HATPase_C_sf"/>
</dbReference>
<keyword evidence="5" id="KW-0547">Nucleotide-binding</keyword>
<dbReference type="SUPFAM" id="SSF52172">
    <property type="entry name" value="CheY-like"/>
    <property type="match status" value="1"/>
</dbReference>
<dbReference type="Gene3D" id="3.30.565.10">
    <property type="entry name" value="Histidine kinase-like ATPase, C-terminal domain"/>
    <property type="match status" value="1"/>
</dbReference>
<proteinExistence type="predicted"/>
<keyword evidence="6 15" id="KW-0418">Kinase</keyword>
<dbReference type="FunFam" id="1.10.287.130:FF:000002">
    <property type="entry name" value="Two-component osmosensing histidine kinase"/>
    <property type="match status" value="1"/>
</dbReference>
<feature type="transmembrane region" description="Helical" evidence="12">
    <location>
        <begin position="20"/>
        <end position="43"/>
    </location>
</feature>
<keyword evidence="3 11" id="KW-0597">Phosphoprotein</keyword>
<dbReference type="Gene3D" id="6.10.340.10">
    <property type="match status" value="1"/>
</dbReference>
<dbReference type="InterPro" id="IPR005467">
    <property type="entry name" value="His_kinase_dom"/>
</dbReference>
<evidence type="ECO:0000256" key="6">
    <source>
        <dbReference type="ARBA" id="ARBA00022777"/>
    </source>
</evidence>
<dbReference type="CDD" id="cd17546">
    <property type="entry name" value="REC_hyHK_CKI1_RcsC-like"/>
    <property type="match status" value="1"/>
</dbReference>
<feature type="transmembrane region" description="Helical" evidence="12">
    <location>
        <begin position="301"/>
        <end position="321"/>
    </location>
</feature>
<evidence type="ECO:0000256" key="10">
    <source>
        <dbReference type="ARBA" id="ARBA00068150"/>
    </source>
</evidence>
<dbReference type="SUPFAM" id="SSF47226">
    <property type="entry name" value="Histidine-containing phosphotransfer domain, HPT domain"/>
    <property type="match status" value="1"/>
</dbReference>
<evidence type="ECO:0000256" key="12">
    <source>
        <dbReference type="SAM" id="Phobius"/>
    </source>
</evidence>
<evidence type="ECO:0000259" key="13">
    <source>
        <dbReference type="PROSITE" id="PS50109"/>
    </source>
</evidence>
<evidence type="ECO:0000256" key="11">
    <source>
        <dbReference type="PROSITE-ProRule" id="PRU00169"/>
    </source>
</evidence>
<dbReference type="FunFam" id="3.30.565.10:FF:000010">
    <property type="entry name" value="Sensor histidine kinase RcsC"/>
    <property type="match status" value="1"/>
</dbReference>
<evidence type="ECO:0000313" key="16">
    <source>
        <dbReference type="Proteomes" id="UP000315751"/>
    </source>
</evidence>
<keyword evidence="8" id="KW-0902">Two-component regulatory system</keyword>
<evidence type="ECO:0000256" key="5">
    <source>
        <dbReference type="ARBA" id="ARBA00022741"/>
    </source>
</evidence>
<dbReference type="InterPro" id="IPR011006">
    <property type="entry name" value="CheY-like_superfamily"/>
</dbReference>
<evidence type="ECO:0000256" key="3">
    <source>
        <dbReference type="ARBA" id="ARBA00022553"/>
    </source>
</evidence>
<gene>
    <name evidence="15" type="ORF">FBZ90_105203</name>
</gene>
<feature type="modified residue" description="4-aspartylphosphate" evidence="11">
    <location>
        <position position="756"/>
    </location>
</feature>
<evidence type="ECO:0000256" key="4">
    <source>
        <dbReference type="ARBA" id="ARBA00022679"/>
    </source>
</evidence>
<comment type="caution">
    <text evidence="15">The sequence shown here is derived from an EMBL/GenBank/DDBJ whole genome shotgun (WGS) entry which is preliminary data.</text>
</comment>
<dbReference type="InterPro" id="IPR008207">
    <property type="entry name" value="Sig_transdc_His_kin_Hpt_dom"/>
</dbReference>
<dbReference type="SMART" id="SM00388">
    <property type="entry name" value="HisKA"/>
    <property type="match status" value="1"/>
</dbReference>
<keyword evidence="16" id="KW-1185">Reference proteome</keyword>
<dbReference type="CDD" id="cd16922">
    <property type="entry name" value="HATPase_EvgS-ArcB-TorS-like"/>
    <property type="match status" value="1"/>
</dbReference>
<dbReference type="PRINTS" id="PR00344">
    <property type="entry name" value="BCTRLSENSOR"/>
</dbReference>
<dbReference type="GO" id="GO:0005524">
    <property type="term" value="F:ATP binding"/>
    <property type="evidence" value="ECO:0007669"/>
    <property type="project" value="UniProtKB-KW"/>
</dbReference>
<evidence type="ECO:0000256" key="2">
    <source>
        <dbReference type="ARBA" id="ARBA00012438"/>
    </source>
</evidence>
<comment type="catalytic activity">
    <reaction evidence="1">
        <text>ATP + protein L-histidine = ADP + protein N-phospho-L-histidine.</text>
        <dbReference type="EC" id="2.7.13.3"/>
    </reaction>
</comment>
<dbReference type="PANTHER" id="PTHR45339">
    <property type="entry name" value="HYBRID SIGNAL TRANSDUCTION HISTIDINE KINASE J"/>
    <property type="match status" value="1"/>
</dbReference>
<accession>A0A560HDA9</accession>
<dbReference type="PROSITE" id="PS50109">
    <property type="entry name" value="HIS_KIN"/>
    <property type="match status" value="1"/>
</dbReference>
<dbReference type="Pfam" id="PF02518">
    <property type="entry name" value="HATPase_c"/>
    <property type="match status" value="1"/>
</dbReference>
<keyword evidence="12" id="KW-0812">Transmembrane</keyword>
<keyword evidence="4" id="KW-0808">Transferase</keyword>
<dbReference type="CDD" id="cd12914">
    <property type="entry name" value="PDC1_DGC_like"/>
    <property type="match status" value="1"/>
</dbReference>
<dbReference type="EC" id="2.7.13.3" evidence="2"/>
<organism evidence="15 16">
    <name type="scientific">Nitrospirillum amazonense</name>
    <dbReference type="NCBI Taxonomy" id="28077"/>
    <lineage>
        <taxon>Bacteria</taxon>
        <taxon>Pseudomonadati</taxon>
        <taxon>Pseudomonadota</taxon>
        <taxon>Alphaproteobacteria</taxon>
        <taxon>Rhodospirillales</taxon>
        <taxon>Azospirillaceae</taxon>
        <taxon>Nitrospirillum</taxon>
    </lineage>
</organism>
<dbReference type="EMBL" id="VITR01000005">
    <property type="protein sequence ID" value="TWB43390.1"/>
    <property type="molecule type" value="Genomic_DNA"/>
</dbReference>
<dbReference type="InterPro" id="IPR001789">
    <property type="entry name" value="Sig_transdc_resp-reg_receiver"/>
</dbReference>
<dbReference type="Gene3D" id="3.30.450.20">
    <property type="entry name" value="PAS domain"/>
    <property type="match status" value="1"/>
</dbReference>
<dbReference type="InterPro" id="IPR036641">
    <property type="entry name" value="HPT_dom_sf"/>
</dbReference>
<keyword evidence="12" id="KW-1133">Transmembrane helix</keyword>
<sequence length="973" mass="102976">MVTAPGPANARLMPLRLRLALTFGILVAVATLAATLVIGGLAARRVRTDIARQMADIAFQTGDKLDRGMFERWRDVQVAASLTSVFKVGADEDRQRRWLDRLKQTFPSYAWIGFADPYGRVMVSADGLLQGADVSQRPWFTAARDHGSFAGDVHEAKLLQKVMGSPDGEPLRFVDVAAAVHDENGGVQGVLGAHLSWSWATEVTQSVLGAAAERSGVQVLVLSQSGTVLLGPEPFVGHDLAVARDAGDRPMIQWPDGGPDDFLIGISQSQGYRDYPGLGWWIIARQPAAVALAPVQQLQRLVAVAGGGITLLALLIGWFAAGRLAAPIERLTVAAERLRLHPLPQAEGSEDPLDALPAVAGDREIVSLAGSLRMAFATIRAQAGELAQTNVRLERRVEERTAALAAANIRLMDDQIRLEGQAAALAALAAERDRARAAAQAADEAKSNFLAAMSHEVRTPLNGILGIAQLLLAGPLPAEVRPQVRTLQQSGQSLLTIVNDLLDVSKIEAGKLVLEDLAFSLEELVDGVRCLMLPSAQQKGLSLTMALDPALTPAYRGDPARLRQILLNLVSNAVRFTDSGGVTIAVAVAGGGADDAVAGAAPLLFSVTDTGVGLSPTQAARLFERYAQADETIARRYGGTGLGLAICRDLVDLMGGTIGVDSREGAGSRFWFTLPLVPAAAEDVAPLAQTTTEVPVPPPAASVVGGRILLVEDDAVNQHVALLLLRRAGYTVHLAEDGQQALDILAAETFDLVLMDMQMPVLTGLEATRRLRAMEAGTGRHVPVIALTAHSLSDRVDDHLAAGMDDHLVKPFDHDRLLDRVAFWLGRARGDGMEVKAGEPPPKDAQGDAPIFDPAVLGRLSALVPPDHFRTVIREMVTNGLARVDRIAAQAGAGDVAALKREAHNLISTAGSAGLGRLQALARTLDSACAAGDVDRARRVAGTIAAVGTDDWRRLDDLLPAQGRADGPETPAL</sequence>
<evidence type="ECO:0000256" key="9">
    <source>
        <dbReference type="ARBA" id="ARBA00064003"/>
    </source>
</evidence>
<dbReference type="Pfam" id="PF00072">
    <property type="entry name" value="Response_reg"/>
    <property type="match status" value="1"/>
</dbReference>
<dbReference type="Pfam" id="PF01627">
    <property type="entry name" value="Hpt"/>
    <property type="match status" value="1"/>
</dbReference>
<dbReference type="GO" id="GO:0000155">
    <property type="term" value="F:phosphorelay sensor kinase activity"/>
    <property type="evidence" value="ECO:0007669"/>
    <property type="project" value="InterPro"/>
</dbReference>
<evidence type="ECO:0000313" key="15">
    <source>
        <dbReference type="EMBL" id="TWB43390.1"/>
    </source>
</evidence>
<feature type="domain" description="Histidine kinase" evidence="13">
    <location>
        <begin position="452"/>
        <end position="678"/>
    </location>
</feature>
<dbReference type="InterPro" id="IPR003594">
    <property type="entry name" value="HATPase_dom"/>
</dbReference>
<dbReference type="SMART" id="SM00387">
    <property type="entry name" value="HATPase_c"/>
    <property type="match status" value="1"/>
</dbReference>
<dbReference type="Pfam" id="PF00512">
    <property type="entry name" value="HisKA"/>
    <property type="match status" value="1"/>
</dbReference>
<dbReference type="GO" id="GO:0005886">
    <property type="term" value="C:plasma membrane"/>
    <property type="evidence" value="ECO:0007669"/>
    <property type="project" value="UniProtKB-SubCell"/>
</dbReference>
<dbReference type="Gene3D" id="3.40.50.2300">
    <property type="match status" value="1"/>
</dbReference>
<dbReference type="Gene3D" id="1.10.287.130">
    <property type="match status" value="1"/>
</dbReference>
<reference evidence="15 16" key="1">
    <citation type="submission" date="2019-06" db="EMBL/GenBank/DDBJ databases">
        <title>Genomic Encyclopedia of Type Strains, Phase IV (KMG-V): Genome sequencing to study the core and pangenomes of soil and plant-associated prokaryotes.</title>
        <authorList>
            <person name="Whitman W."/>
        </authorList>
    </citation>
    <scope>NUCLEOTIDE SEQUENCE [LARGE SCALE GENOMIC DNA]</scope>
    <source>
        <strain evidence="15 16">BR 11622</strain>
    </source>
</reference>
<comment type="subunit">
    <text evidence="9">At low DSF concentrations, interacts with RpfF.</text>
</comment>
<evidence type="ECO:0000256" key="8">
    <source>
        <dbReference type="ARBA" id="ARBA00023012"/>
    </source>
</evidence>
<name>A0A560HDA9_9PROT</name>
<dbReference type="Gene3D" id="1.20.120.160">
    <property type="entry name" value="HPT domain"/>
    <property type="match status" value="1"/>
</dbReference>
<evidence type="ECO:0000259" key="14">
    <source>
        <dbReference type="PROSITE" id="PS50110"/>
    </source>
</evidence>
<evidence type="ECO:0000256" key="1">
    <source>
        <dbReference type="ARBA" id="ARBA00000085"/>
    </source>
</evidence>
<keyword evidence="12" id="KW-0472">Membrane</keyword>
<dbReference type="SMART" id="SM00448">
    <property type="entry name" value="REC"/>
    <property type="match status" value="1"/>
</dbReference>